<feature type="chain" id="PRO_5026764555" evidence="1">
    <location>
        <begin position="19"/>
        <end position="248"/>
    </location>
</feature>
<accession>A0A6M0ILG7</accession>
<dbReference type="Proteomes" id="UP000477386">
    <property type="component" value="Unassembled WGS sequence"/>
</dbReference>
<feature type="signal peptide" evidence="1">
    <location>
        <begin position="1"/>
        <end position="18"/>
    </location>
</feature>
<proteinExistence type="predicted"/>
<reference evidence="2 3" key="1">
    <citation type="submission" date="2020-02" db="EMBL/GenBank/DDBJ databases">
        <title>Draft genome sequence of two Spirosoma agri KCTC 52727 and Spirosoma terrae KCTC 52035.</title>
        <authorList>
            <person name="Rojas J."/>
            <person name="Ambika Manirajan B."/>
            <person name="Ratering S."/>
            <person name="Suarez C."/>
            <person name="Schnell S."/>
        </authorList>
    </citation>
    <scope>NUCLEOTIDE SEQUENCE [LARGE SCALE GENOMIC DNA]</scope>
    <source>
        <strain evidence="2 3">KCTC 52727</strain>
    </source>
</reference>
<dbReference type="InterPro" id="IPR005901">
    <property type="entry name" value="GLPGLI"/>
</dbReference>
<protein>
    <submittedName>
        <fullName evidence="2">GLPGLI family protein</fullName>
    </submittedName>
</protein>
<sequence length="248" mass="28864">MKHILLLAALLIGLSATAQNTEGVVTYERKTYWTKIYNRMTYLSQEQKDRISQTWKNDEENKEKMKLTFNQDASLYTYMNEMGSTEDGRYTWRNQELVLYRNFAKEQQTDVIEMLGKTYVIEDSLHTPVWKIGNQIKDIAGFICMKAETEDPIKKQKITAWFAQDIPVPAGPERYHGLPGLILELNLNDGDVVIEATNVAFKKVTPDEFKLPKVKGKKINDPAYDTLIKEYIAQQIKAHQNPYWEIRY</sequence>
<dbReference type="NCBIfam" id="TIGR01200">
    <property type="entry name" value="GLPGLI"/>
    <property type="match status" value="1"/>
</dbReference>
<name>A0A6M0ILG7_9BACT</name>
<dbReference type="EMBL" id="JAAGNZ010000002">
    <property type="protein sequence ID" value="NEU69150.1"/>
    <property type="molecule type" value="Genomic_DNA"/>
</dbReference>
<evidence type="ECO:0000313" key="3">
    <source>
        <dbReference type="Proteomes" id="UP000477386"/>
    </source>
</evidence>
<gene>
    <name evidence="2" type="ORF">GK091_19850</name>
</gene>
<keyword evidence="1" id="KW-0732">Signal</keyword>
<keyword evidence="3" id="KW-1185">Reference proteome</keyword>
<evidence type="ECO:0000313" key="2">
    <source>
        <dbReference type="EMBL" id="NEU69150.1"/>
    </source>
</evidence>
<dbReference type="RefSeq" id="WP_164041627.1">
    <property type="nucleotide sequence ID" value="NZ_JAAGNZ010000002.1"/>
</dbReference>
<dbReference type="AlphaFoldDB" id="A0A6M0ILG7"/>
<organism evidence="2 3">
    <name type="scientific">Spirosoma agri</name>
    <dbReference type="NCBI Taxonomy" id="1987381"/>
    <lineage>
        <taxon>Bacteria</taxon>
        <taxon>Pseudomonadati</taxon>
        <taxon>Bacteroidota</taxon>
        <taxon>Cytophagia</taxon>
        <taxon>Cytophagales</taxon>
        <taxon>Cytophagaceae</taxon>
        <taxon>Spirosoma</taxon>
    </lineage>
</organism>
<dbReference type="Pfam" id="PF09697">
    <property type="entry name" value="Porph_ging"/>
    <property type="match status" value="1"/>
</dbReference>
<evidence type="ECO:0000256" key="1">
    <source>
        <dbReference type="SAM" id="SignalP"/>
    </source>
</evidence>
<comment type="caution">
    <text evidence="2">The sequence shown here is derived from an EMBL/GenBank/DDBJ whole genome shotgun (WGS) entry which is preliminary data.</text>
</comment>